<keyword evidence="2" id="KW-0966">Cell projection</keyword>
<keyword evidence="2" id="KW-0282">Flagellum</keyword>
<dbReference type="Pfam" id="PF07238">
    <property type="entry name" value="PilZ"/>
    <property type="match status" value="1"/>
</dbReference>
<sequence>MTSPLTINQRIRMKLTNELGEVELAGTIENITENDIYVLLDYKFAHNKNKLEVACTIWDQSGKAYLFNSFIHTIKGQSLRLKRPQDSEMEQLKRRDQVRAGVDIPVSCYIRSYGDMEINSEKFVPAVVKDLSIGGLLLHSTLSLPVDTVIVLELPLEEELILVTVRILRNQTCEEGYAMGGQFVALDDRDVQKIRAFVFRTQIRFKRQKEPVTHNG</sequence>
<dbReference type="Proteomes" id="UP000579281">
    <property type="component" value="Unassembled WGS sequence"/>
</dbReference>
<accession>A0A841KQN7</accession>
<organism evidence="2 3">
    <name type="scientific">Anaerosolibacter carboniphilus</name>
    <dbReference type="NCBI Taxonomy" id="1417629"/>
    <lineage>
        <taxon>Bacteria</taxon>
        <taxon>Bacillati</taxon>
        <taxon>Bacillota</taxon>
        <taxon>Clostridia</taxon>
        <taxon>Peptostreptococcales</taxon>
        <taxon>Thermotaleaceae</taxon>
        <taxon>Anaerosolibacter</taxon>
    </lineage>
</organism>
<evidence type="ECO:0000313" key="2">
    <source>
        <dbReference type="EMBL" id="MBB6215796.1"/>
    </source>
</evidence>
<dbReference type="EMBL" id="JACHEN010000010">
    <property type="protein sequence ID" value="MBB6215796.1"/>
    <property type="molecule type" value="Genomic_DNA"/>
</dbReference>
<dbReference type="RefSeq" id="WP_184310351.1">
    <property type="nucleotide sequence ID" value="NZ_JACHEN010000010.1"/>
</dbReference>
<evidence type="ECO:0000313" key="3">
    <source>
        <dbReference type="Proteomes" id="UP000579281"/>
    </source>
</evidence>
<keyword evidence="3" id="KW-1185">Reference proteome</keyword>
<keyword evidence="2" id="KW-0969">Cilium</keyword>
<comment type="caution">
    <text evidence="2">The sequence shown here is derived from an EMBL/GenBank/DDBJ whole genome shotgun (WGS) entry which is preliminary data.</text>
</comment>
<name>A0A841KQN7_9FIRM</name>
<gene>
    <name evidence="2" type="ORF">HNQ80_001887</name>
</gene>
<proteinExistence type="predicted"/>
<dbReference type="Gene3D" id="2.40.10.220">
    <property type="entry name" value="predicted glycosyltransferase like domains"/>
    <property type="match status" value="1"/>
</dbReference>
<dbReference type="GO" id="GO:0035438">
    <property type="term" value="F:cyclic-di-GMP binding"/>
    <property type="evidence" value="ECO:0007669"/>
    <property type="project" value="InterPro"/>
</dbReference>
<evidence type="ECO:0000259" key="1">
    <source>
        <dbReference type="Pfam" id="PF07238"/>
    </source>
</evidence>
<dbReference type="AlphaFoldDB" id="A0A841KQN7"/>
<dbReference type="InterPro" id="IPR009875">
    <property type="entry name" value="PilZ_domain"/>
</dbReference>
<reference evidence="2 3" key="1">
    <citation type="submission" date="2020-08" db="EMBL/GenBank/DDBJ databases">
        <title>Genomic Encyclopedia of Type Strains, Phase IV (KMG-IV): sequencing the most valuable type-strain genomes for metagenomic binning, comparative biology and taxonomic classification.</title>
        <authorList>
            <person name="Goeker M."/>
        </authorList>
    </citation>
    <scope>NUCLEOTIDE SEQUENCE [LARGE SCALE GENOMIC DNA]</scope>
    <source>
        <strain evidence="2 3">DSM 103526</strain>
    </source>
</reference>
<feature type="domain" description="PilZ" evidence="1">
    <location>
        <begin position="94"/>
        <end position="200"/>
    </location>
</feature>
<dbReference type="SUPFAM" id="SSF141371">
    <property type="entry name" value="PilZ domain-like"/>
    <property type="match status" value="1"/>
</dbReference>
<protein>
    <submittedName>
        <fullName evidence="2">C-di-GMP-binding flagellar brake protein YcgR</fullName>
    </submittedName>
</protein>